<name>A0A9W8KW37_9FUNG</name>
<feature type="region of interest" description="Disordered" evidence="1">
    <location>
        <begin position="1"/>
        <end position="39"/>
    </location>
</feature>
<evidence type="ECO:0000313" key="4">
    <source>
        <dbReference type="EMBL" id="KAJ2670537.1"/>
    </source>
</evidence>
<feature type="domain" description="DUF4097" evidence="3">
    <location>
        <begin position="249"/>
        <end position="370"/>
    </location>
</feature>
<evidence type="ECO:0000256" key="1">
    <source>
        <dbReference type="SAM" id="MobiDB-lite"/>
    </source>
</evidence>
<keyword evidence="2" id="KW-0472">Membrane</keyword>
<feature type="compositionally biased region" description="Basic residues" evidence="1">
    <location>
        <begin position="1"/>
        <end position="14"/>
    </location>
</feature>
<proteinExistence type="predicted"/>
<keyword evidence="2" id="KW-0812">Transmembrane</keyword>
<evidence type="ECO:0000313" key="5">
    <source>
        <dbReference type="Proteomes" id="UP001151518"/>
    </source>
</evidence>
<accession>A0A9W8KW37</accession>
<feature type="region of interest" description="Disordered" evidence="1">
    <location>
        <begin position="57"/>
        <end position="86"/>
    </location>
</feature>
<reference evidence="4" key="1">
    <citation type="submission" date="2022-07" db="EMBL/GenBank/DDBJ databases">
        <title>Phylogenomic reconstructions and comparative analyses of Kickxellomycotina fungi.</title>
        <authorList>
            <person name="Reynolds N.K."/>
            <person name="Stajich J.E."/>
            <person name="Barry K."/>
            <person name="Grigoriev I.V."/>
            <person name="Crous P."/>
            <person name="Smith M.E."/>
        </authorList>
    </citation>
    <scope>NUCLEOTIDE SEQUENCE</scope>
    <source>
        <strain evidence="4">NRRL 3115</strain>
    </source>
</reference>
<feature type="transmembrane region" description="Helical" evidence="2">
    <location>
        <begin position="133"/>
        <end position="161"/>
    </location>
</feature>
<sequence length="497" mass="52978">MATSRGQRKIHTGKKTPEEFPPIDEQRTEPPPYTVYEPTQPLATEPVDSIEDIFAPRPTTTQPVTTQPTVTQPVTTQPVTTQSTPTQPAITQEYYHPASFPGYTVIQVANGESQPLLRRTLRRRTRRGCLHRLCSTLCACLCFLTGLLIIFVLFVSILHIARASLPQGTCNNLAVHTNTTFVFGPADPLVVESSEGVGLSRVHLTRGERVAVHVVVETNRGWGSRIAVDGIGGFVAVRADRWVGGCVRATITIEVPHNALLPLHVTTGTGTFTALSLGALSLNDTRVSIHNGNIDVHGLEMPGMLQLSTTNGRITAKEIRAHSVTLESHNGVIFVDHLEADNSTDVKTSNSNIHATHVVSPKVGLVTTNGMVAFGQINGGDVSVATSNARVQGDLAVSGSAVVHNRNGAVDVQLEGTGSHSDVSVRSSNALVKVAARNIKGGFEAWTSNSRVDVLAESGVHYSTRSSVLKRGVYGDDPSAGKISVGSSNAPVVLQFL</sequence>
<protein>
    <recommendedName>
        <fullName evidence="3">DUF4097 domain-containing protein</fullName>
    </recommendedName>
</protein>
<feature type="compositionally biased region" description="Low complexity" evidence="1">
    <location>
        <begin position="58"/>
        <end position="86"/>
    </location>
</feature>
<dbReference type="Proteomes" id="UP001151518">
    <property type="component" value="Unassembled WGS sequence"/>
</dbReference>
<evidence type="ECO:0000259" key="3">
    <source>
        <dbReference type="Pfam" id="PF13349"/>
    </source>
</evidence>
<organism evidence="4 5">
    <name type="scientific">Coemansia spiralis</name>
    <dbReference type="NCBI Taxonomy" id="417178"/>
    <lineage>
        <taxon>Eukaryota</taxon>
        <taxon>Fungi</taxon>
        <taxon>Fungi incertae sedis</taxon>
        <taxon>Zoopagomycota</taxon>
        <taxon>Kickxellomycotina</taxon>
        <taxon>Kickxellomycetes</taxon>
        <taxon>Kickxellales</taxon>
        <taxon>Kickxellaceae</taxon>
        <taxon>Coemansia</taxon>
    </lineage>
</organism>
<dbReference type="InterPro" id="IPR025164">
    <property type="entry name" value="Toastrack_DUF4097"/>
</dbReference>
<dbReference type="EMBL" id="JANBTW010000122">
    <property type="protein sequence ID" value="KAJ2670537.1"/>
    <property type="molecule type" value="Genomic_DNA"/>
</dbReference>
<evidence type="ECO:0000256" key="2">
    <source>
        <dbReference type="SAM" id="Phobius"/>
    </source>
</evidence>
<dbReference type="Pfam" id="PF13349">
    <property type="entry name" value="DUF4097"/>
    <property type="match status" value="1"/>
</dbReference>
<comment type="caution">
    <text evidence="4">The sequence shown here is derived from an EMBL/GenBank/DDBJ whole genome shotgun (WGS) entry which is preliminary data.</text>
</comment>
<gene>
    <name evidence="4" type="ORF">GGI25_005813</name>
</gene>
<dbReference type="AlphaFoldDB" id="A0A9W8KW37"/>
<keyword evidence="2" id="KW-1133">Transmembrane helix</keyword>
<dbReference type="OrthoDB" id="5570013at2759"/>